<accession>A0ABS4E8L8</accession>
<dbReference type="InterPro" id="IPR045441">
    <property type="entry name" value="DUF6506"/>
</dbReference>
<dbReference type="GO" id="GO:0016740">
    <property type="term" value="F:transferase activity"/>
    <property type="evidence" value="ECO:0007669"/>
    <property type="project" value="UniProtKB-KW"/>
</dbReference>
<gene>
    <name evidence="1" type="ORF">J2Z43_000648</name>
</gene>
<dbReference type="RefSeq" id="WP_209455802.1">
    <property type="nucleotide sequence ID" value="NZ_BAAACS010000017.1"/>
</dbReference>
<name>A0ABS4E8L8_9FIRM</name>
<dbReference type="EMBL" id="JAGGJX010000001">
    <property type="protein sequence ID" value="MBP1854258.1"/>
    <property type="molecule type" value="Genomic_DNA"/>
</dbReference>
<dbReference type="Proteomes" id="UP000767291">
    <property type="component" value="Unassembled WGS sequence"/>
</dbReference>
<keyword evidence="2" id="KW-1185">Reference proteome</keyword>
<proteinExistence type="predicted"/>
<comment type="caution">
    <text evidence="1">The sequence shown here is derived from an EMBL/GenBank/DDBJ whole genome shotgun (WGS) entry which is preliminary data.</text>
</comment>
<dbReference type="Pfam" id="PF20116">
    <property type="entry name" value="DUF6506"/>
    <property type="match status" value="1"/>
</dbReference>
<protein>
    <submittedName>
        <fullName evidence="1">Phosphopantetheinyl transferase (Holo-ACP synthase)</fullName>
    </submittedName>
</protein>
<reference evidence="1 2" key="1">
    <citation type="submission" date="2021-03" db="EMBL/GenBank/DDBJ databases">
        <title>Genomic Encyclopedia of Type Strains, Phase IV (KMG-IV): sequencing the most valuable type-strain genomes for metagenomic binning, comparative biology and taxonomic classification.</title>
        <authorList>
            <person name="Goeker M."/>
        </authorList>
    </citation>
    <scope>NUCLEOTIDE SEQUENCE [LARGE SCALE GENOMIC DNA]</scope>
    <source>
        <strain evidence="1 2">DSM 1289</strain>
    </source>
</reference>
<organism evidence="1 2">
    <name type="scientific">Metaclostridioides mangenotii</name>
    <dbReference type="NCBI Taxonomy" id="1540"/>
    <lineage>
        <taxon>Bacteria</taxon>
        <taxon>Bacillati</taxon>
        <taxon>Bacillota</taxon>
        <taxon>Clostridia</taxon>
        <taxon>Peptostreptococcales</taxon>
        <taxon>Peptostreptococcaceae</taxon>
        <taxon>Metaclostridioides</taxon>
    </lineage>
</organism>
<sequence>MKNKYAFLLMGPHYNPDEHFACFETKNQVTYICTVRNFKEAYLKAVELQKDGVGAIELCGAFGEGEAQKIIDLTNNEVAIGFVVHKSEQDSLFDNFFSKF</sequence>
<evidence type="ECO:0000313" key="2">
    <source>
        <dbReference type="Proteomes" id="UP000767291"/>
    </source>
</evidence>
<evidence type="ECO:0000313" key="1">
    <source>
        <dbReference type="EMBL" id="MBP1854258.1"/>
    </source>
</evidence>
<keyword evidence="1" id="KW-0808">Transferase</keyword>